<accession>A0A382N330</accession>
<reference evidence="1" key="1">
    <citation type="submission" date="2018-05" db="EMBL/GenBank/DDBJ databases">
        <authorList>
            <person name="Lanie J.A."/>
            <person name="Ng W.-L."/>
            <person name="Kazmierczak K.M."/>
            <person name="Andrzejewski T.M."/>
            <person name="Davidsen T.M."/>
            <person name="Wayne K.J."/>
            <person name="Tettelin H."/>
            <person name="Glass J.I."/>
            <person name="Rusch D."/>
            <person name="Podicherti R."/>
            <person name="Tsui H.-C.T."/>
            <person name="Winkler M.E."/>
        </authorList>
    </citation>
    <scope>NUCLEOTIDE SEQUENCE</scope>
</reference>
<organism evidence="1">
    <name type="scientific">marine metagenome</name>
    <dbReference type="NCBI Taxonomy" id="408172"/>
    <lineage>
        <taxon>unclassified sequences</taxon>
        <taxon>metagenomes</taxon>
        <taxon>ecological metagenomes</taxon>
    </lineage>
</organism>
<evidence type="ECO:0008006" key="2">
    <source>
        <dbReference type="Google" id="ProtNLM"/>
    </source>
</evidence>
<sequence length="112" mass="13546">SYPDKALMMYEIPMWDEEITEMYIGQRLQAHFFNEPICTPEEKWQTEEKWAVMKDGRSRAVKLFDSEFSANEFLVVQKDQDKLRVEHRPGHDMRCDRYCNVNQFCKQYNGRI</sequence>
<evidence type="ECO:0000313" key="1">
    <source>
        <dbReference type="EMBL" id="SVC54978.1"/>
    </source>
</evidence>
<dbReference type="EMBL" id="UINC01097349">
    <property type="protein sequence ID" value="SVC54978.1"/>
    <property type="molecule type" value="Genomic_DNA"/>
</dbReference>
<dbReference type="AlphaFoldDB" id="A0A382N330"/>
<proteinExistence type="predicted"/>
<protein>
    <recommendedName>
        <fullName evidence="2">PD-(D/E)XK endonuclease-like domain-containing protein</fullName>
    </recommendedName>
</protein>
<name>A0A382N330_9ZZZZ</name>
<feature type="non-terminal residue" evidence="1">
    <location>
        <position position="1"/>
    </location>
</feature>
<gene>
    <name evidence="1" type="ORF">METZ01_LOCUS307832</name>
</gene>